<sequence length="49" mass="5549">MFLRGGDKEMGRWGDGEIGGQGEILIPNSTYNLLLIPFYFLFSILNLKI</sequence>
<evidence type="ECO:0000313" key="3">
    <source>
        <dbReference type="Proteomes" id="UP000218418"/>
    </source>
</evidence>
<dbReference type="Proteomes" id="UP000218418">
    <property type="component" value="Chromosome"/>
</dbReference>
<keyword evidence="1" id="KW-1133">Transmembrane helix</keyword>
<gene>
    <name evidence="2" type="ORF">NIES267_37670</name>
</gene>
<accession>A0A1Z4LSY7</accession>
<protein>
    <submittedName>
        <fullName evidence="2">Uncharacterized protein</fullName>
    </submittedName>
</protein>
<keyword evidence="1" id="KW-0812">Transmembrane</keyword>
<organism evidence="2 3">
    <name type="scientific">Calothrix parasitica NIES-267</name>
    <dbReference type="NCBI Taxonomy" id="1973488"/>
    <lineage>
        <taxon>Bacteria</taxon>
        <taxon>Bacillati</taxon>
        <taxon>Cyanobacteriota</taxon>
        <taxon>Cyanophyceae</taxon>
        <taxon>Nostocales</taxon>
        <taxon>Calotrichaceae</taxon>
        <taxon>Calothrix</taxon>
    </lineage>
</organism>
<dbReference type="EMBL" id="AP018227">
    <property type="protein sequence ID" value="BAY84271.1"/>
    <property type="molecule type" value="Genomic_DNA"/>
</dbReference>
<reference evidence="2 3" key="1">
    <citation type="submission" date="2017-06" db="EMBL/GenBank/DDBJ databases">
        <title>Genome sequencing of cyanobaciteial culture collection at National Institute for Environmental Studies (NIES).</title>
        <authorList>
            <person name="Hirose Y."/>
            <person name="Shimura Y."/>
            <person name="Fujisawa T."/>
            <person name="Nakamura Y."/>
            <person name="Kawachi M."/>
        </authorList>
    </citation>
    <scope>NUCLEOTIDE SEQUENCE [LARGE SCALE GENOMIC DNA]</scope>
    <source>
        <strain evidence="2 3">NIES-267</strain>
    </source>
</reference>
<name>A0A1Z4LSY7_9CYAN</name>
<proteinExistence type="predicted"/>
<keyword evidence="3" id="KW-1185">Reference proteome</keyword>
<feature type="transmembrane region" description="Helical" evidence="1">
    <location>
        <begin position="29"/>
        <end position="47"/>
    </location>
</feature>
<evidence type="ECO:0000313" key="2">
    <source>
        <dbReference type="EMBL" id="BAY84271.1"/>
    </source>
</evidence>
<evidence type="ECO:0000256" key="1">
    <source>
        <dbReference type="SAM" id="Phobius"/>
    </source>
</evidence>
<keyword evidence="1" id="KW-0472">Membrane</keyword>
<dbReference type="AlphaFoldDB" id="A0A1Z4LSY7"/>